<dbReference type="RefSeq" id="WP_188159661.1">
    <property type="nucleotide sequence ID" value="NZ_BMGH01000001.1"/>
</dbReference>
<dbReference type="SUPFAM" id="SSF54001">
    <property type="entry name" value="Cysteine proteinases"/>
    <property type="match status" value="1"/>
</dbReference>
<protein>
    <submittedName>
        <fullName evidence="2">Transglutaminase</fullName>
    </submittedName>
</protein>
<dbReference type="PANTHER" id="PTHR33490">
    <property type="entry name" value="BLR5614 PROTEIN-RELATED"/>
    <property type="match status" value="1"/>
</dbReference>
<dbReference type="Gene3D" id="3.10.620.30">
    <property type="match status" value="1"/>
</dbReference>
<dbReference type="SMART" id="SM00460">
    <property type="entry name" value="TGc"/>
    <property type="match status" value="1"/>
</dbReference>
<dbReference type="Pfam" id="PF01841">
    <property type="entry name" value="Transglut_core"/>
    <property type="match status" value="1"/>
</dbReference>
<sequence length="298" mass="32724">MHIRFGYEIVIGCPNPVVMFLALSTHPEGEPPITGQNWVQVEPFVPSHYFVDQFGNRITKIIVPTGETRLWLDCVAEVDGLPDPVVPDAWQAAVGDLPFETLQFLLPSRYCDSDKLYDEAWSRFGAGPEGWGRVQAICDFVHNHLTFGYQFGRSTKTASECFVEKTGVCRDFAHLAISLCRAMNIPARYASGYIGDTGIAPAGAPGDFCAWFEAYLGGRWYTFDARYNTPRTGRIVMVRGNDASNVAMITSFGDYQLTLFRVWTEQIGAGAAAAMPMGGFASLPDAPPLVSNSSGRLI</sequence>
<reference evidence="2" key="2">
    <citation type="submission" date="2020-09" db="EMBL/GenBank/DDBJ databases">
        <authorList>
            <person name="Sun Q."/>
            <person name="Zhou Y."/>
        </authorList>
    </citation>
    <scope>NUCLEOTIDE SEQUENCE</scope>
    <source>
        <strain evidence="2">CGMCC 1.12921</strain>
    </source>
</reference>
<dbReference type="Gene3D" id="2.60.40.2250">
    <property type="match status" value="1"/>
</dbReference>
<dbReference type="EMBL" id="BMGH01000001">
    <property type="protein sequence ID" value="GGC98605.1"/>
    <property type="molecule type" value="Genomic_DNA"/>
</dbReference>
<dbReference type="InterPro" id="IPR002931">
    <property type="entry name" value="Transglutaminase-like"/>
</dbReference>
<reference evidence="2" key="1">
    <citation type="journal article" date="2014" name="Int. J. Syst. Evol. Microbiol.">
        <title>Complete genome sequence of Corynebacterium casei LMG S-19264T (=DSM 44701T), isolated from a smear-ripened cheese.</title>
        <authorList>
            <consortium name="US DOE Joint Genome Institute (JGI-PGF)"/>
            <person name="Walter F."/>
            <person name="Albersmeier A."/>
            <person name="Kalinowski J."/>
            <person name="Ruckert C."/>
        </authorList>
    </citation>
    <scope>NUCLEOTIDE SEQUENCE</scope>
    <source>
        <strain evidence="2">CGMCC 1.12921</strain>
    </source>
</reference>
<dbReference type="Proteomes" id="UP000613582">
    <property type="component" value="Unassembled WGS sequence"/>
</dbReference>
<feature type="domain" description="Transglutaminase-like" evidence="1">
    <location>
        <begin position="161"/>
        <end position="227"/>
    </location>
</feature>
<evidence type="ECO:0000313" key="3">
    <source>
        <dbReference type="Proteomes" id="UP000613582"/>
    </source>
</evidence>
<accession>A0A8J2V5Z5</accession>
<evidence type="ECO:0000313" key="2">
    <source>
        <dbReference type="EMBL" id="GGC98605.1"/>
    </source>
</evidence>
<dbReference type="PANTHER" id="PTHR33490:SF12">
    <property type="entry name" value="BLL5557 PROTEIN"/>
    <property type="match status" value="1"/>
</dbReference>
<name>A0A8J2V5Z5_9PROT</name>
<dbReference type="InterPro" id="IPR038765">
    <property type="entry name" value="Papain-like_cys_pep_sf"/>
</dbReference>
<organism evidence="2 3">
    <name type="scientific">Aquisalinus flavus</name>
    <dbReference type="NCBI Taxonomy" id="1526572"/>
    <lineage>
        <taxon>Bacteria</taxon>
        <taxon>Pseudomonadati</taxon>
        <taxon>Pseudomonadota</taxon>
        <taxon>Alphaproteobacteria</taxon>
        <taxon>Parvularculales</taxon>
        <taxon>Parvularculaceae</taxon>
        <taxon>Aquisalinus</taxon>
    </lineage>
</organism>
<evidence type="ECO:0000259" key="1">
    <source>
        <dbReference type="SMART" id="SM00460"/>
    </source>
</evidence>
<keyword evidence="3" id="KW-1185">Reference proteome</keyword>
<comment type="caution">
    <text evidence="2">The sequence shown here is derived from an EMBL/GenBank/DDBJ whole genome shotgun (WGS) entry which is preliminary data.</text>
</comment>
<proteinExistence type="predicted"/>
<gene>
    <name evidence="2" type="ORF">GCM10011342_04430</name>
</gene>
<dbReference type="AlphaFoldDB" id="A0A8J2V5Z5"/>